<evidence type="ECO:0000256" key="5">
    <source>
        <dbReference type="ARBA" id="ARBA00022553"/>
    </source>
</evidence>
<dbReference type="SMART" id="SM00387">
    <property type="entry name" value="HATPase_c"/>
    <property type="match status" value="1"/>
</dbReference>
<keyword evidence="5" id="KW-0597">Phosphoprotein</keyword>
<evidence type="ECO:0000256" key="11">
    <source>
        <dbReference type="ARBA" id="ARBA00023136"/>
    </source>
</evidence>
<feature type="region of interest" description="Disordered" evidence="13">
    <location>
        <begin position="407"/>
        <end position="470"/>
    </location>
</feature>
<dbReference type="InterPro" id="IPR036097">
    <property type="entry name" value="HisK_dim/P_sf"/>
</dbReference>
<evidence type="ECO:0000256" key="6">
    <source>
        <dbReference type="ARBA" id="ARBA00022679"/>
    </source>
</evidence>
<evidence type="ECO:0000256" key="3">
    <source>
        <dbReference type="ARBA" id="ARBA00012438"/>
    </source>
</evidence>
<accession>A0A3Q9P0S6</accession>
<sequence>MKQTAHKLDDVDLLIVAVLTGIVGLGLGIAGILAFRFSERSRDAADLHSEDDLPEGIAEVLAVLPSAAIVLDAGDDVVKASPAAYTFGLVRGHSLASPEMLRMIERVRSRGLIEEIELEQKREQTDSVLRFLHARVAPLGTNFVLVLCDDQTESKRVDAVRRDFVANVSHELKTPIGAMALLAEAVTDFSDDPQAVERFGGRMQRESKRLTQLVQEIIDLSRVQDHTAPSATEKISAAEVVDDAADRARTRAEGKNIHIEVSPPGRMLIEGNYELLVNAVRNLIDNAINYSPDGTRIGVGVELVDERVEISVTDQGIGLSTQDTERVFERFYRVDPARSRITGGTGLGLSIVKHIIATHGGEVKVWSRLGKGSTFTIVLPLAGTVTDDEASSSAPDGVLLEHSAQAEAGAGSAAGADDVTEHDAHGNRDVDEDAEKDGDNDVDGDKGVSTVENETTQVLKTGSEQRKLKT</sequence>
<feature type="transmembrane region" description="Helical" evidence="14">
    <location>
        <begin position="13"/>
        <end position="35"/>
    </location>
</feature>
<keyword evidence="6" id="KW-0808">Transferase</keyword>
<dbReference type="EC" id="2.7.13.3" evidence="3"/>
<dbReference type="Proteomes" id="UP000282731">
    <property type="component" value="Chromosome"/>
</dbReference>
<feature type="compositionally biased region" description="Low complexity" evidence="13">
    <location>
        <begin position="407"/>
        <end position="416"/>
    </location>
</feature>
<evidence type="ECO:0000256" key="9">
    <source>
        <dbReference type="ARBA" id="ARBA00022840"/>
    </source>
</evidence>
<dbReference type="EMBL" id="CP025334">
    <property type="protein sequence ID" value="AZT99245.1"/>
    <property type="molecule type" value="Genomic_DNA"/>
</dbReference>
<evidence type="ECO:0000256" key="10">
    <source>
        <dbReference type="ARBA" id="ARBA00023012"/>
    </source>
</evidence>
<dbReference type="FunFam" id="3.30.565.10:FF:000006">
    <property type="entry name" value="Sensor histidine kinase WalK"/>
    <property type="match status" value="1"/>
</dbReference>
<keyword evidence="10" id="KW-0902">Two-component regulatory system</keyword>
<dbReference type="InterPro" id="IPR004358">
    <property type="entry name" value="Sig_transdc_His_kin-like_C"/>
</dbReference>
<dbReference type="Gene3D" id="1.10.287.130">
    <property type="match status" value="1"/>
</dbReference>
<dbReference type="CDD" id="cd00082">
    <property type="entry name" value="HisKA"/>
    <property type="match status" value="1"/>
</dbReference>
<keyword evidence="9" id="KW-0067">ATP-binding</keyword>
<proteinExistence type="predicted"/>
<feature type="compositionally biased region" description="Polar residues" evidence="13">
    <location>
        <begin position="450"/>
        <end position="462"/>
    </location>
</feature>
<dbReference type="PANTHER" id="PTHR45453:SF1">
    <property type="entry name" value="PHOSPHATE REGULON SENSOR PROTEIN PHOR"/>
    <property type="match status" value="1"/>
</dbReference>
<dbReference type="GO" id="GO:0005524">
    <property type="term" value="F:ATP binding"/>
    <property type="evidence" value="ECO:0007669"/>
    <property type="project" value="UniProtKB-KW"/>
</dbReference>
<evidence type="ECO:0000259" key="15">
    <source>
        <dbReference type="PROSITE" id="PS50109"/>
    </source>
</evidence>
<dbReference type="Pfam" id="PF02518">
    <property type="entry name" value="HATPase_c"/>
    <property type="match status" value="1"/>
</dbReference>
<dbReference type="InterPro" id="IPR050351">
    <property type="entry name" value="BphY/WalK/GraS-like"/>
</dbReference>
<feature type="domain" description="Histidine kinase" evidence="15">
    <location>
        <begin position="167"/>
        <end position="383"/>
    </location>
</feature>
<organism evidence="16 17">
    <name type="scientific">Brevibacterium aurantiacum</name>
    <dbReference type="NCBI Taxonomy" id="273384"/>
    <lineage>
        <taxon>Bacteria</taxon>
        <taxon>Bacillati</taxon>
        <taxon>Actinomycetota</taxon>
        <taxon>Actinomycetes</taxon>
        <taxon>Micrococcales</taxon>
        <taxon>Brevibacteriaceae</taxon>
        <taxon>Brevibacterium</taxon>
    </lineage>
</organism>
<reference evidence="16 17" key="1">
    <citation type="submission" date="2017-12" db="EMBL/GenBank/DDBJ databases">
        <authorList>
            <person name="Levesque S."/>
        </authorList>
    </citation>
    <scope>NUCLEOTIDE SEQUENCE [LARGE SCALE GENOMIC DNA]</scope>
    <source>
        <strain evidence="16 17">SMQ-1420</strain>
    </source>
</reference>
<dbReference type="CDD" id="cd00075">
    <property type="entry name" value="HATPase"/>
    <property type="match status" value="1"/>
</dbReference>
<reference evidence="16 17" key="2">
    <citation type="submission" date="2019-01" db="EMBL/GenBank/DDBJ databases">
        <title>Comparative genomic analysis of Brevibacterium aurantiacum sheds light on its evolution and its adaptation to smear-ripened cheeses.</title>
        <authorList>
            <person name="Moineau S."/>
        </authorList>
    </citation>
    <scope>NUCLEOTIDE SEQUENCE [LARGE SCALE GENOMIC DNA]</scope>
    <source>
        <strain evidence="16 17">SMQ-1420</strain>
    </source>
</reference>
<dbReference type="GO" id="GO:0005886">
    <property type="term" value="C:plasma membrane"/>
    <property type="evidence" value="ECO:0007669"/>
    <property type="project" value="UniProtKB-SubCell"/>
</dbReference>
<comment type="catalytic activity">
    <reaction evidence="1">
        <text>ATP + protein L-histidine = ADP + protein N-phospho-L-histidine.</text>
        <dbReference type="EC" id="2.7.13.3"/>
    </reaction>
</comment>
<dbReference type="PROSITE" id="PS50109">
    <property type="entry name" value="HIS_KIN"/>
    <property type="match status" value="1"/>
</dbReference>
<dbReference type="PRINTS" id="PR00344">
    <property type="entry name" value="BCTRLSENSOR"/>
</dbReference>
<evidence type="ECO:0000313" key="16">
    <source>
        <dbReference type="EMBL" id="AZT99245.1"/>
    </source>
</evidence>
<evidence type="ECO:0000256" key="4">
    <source>
        <dbReference type="ARBA" id="ARBA00022475"/>
    </source>
</evidence>
<keyword evidence="14" id="KW-0812">Transmembrane</keyword>
<evidence type="ECO:0000256" key="7">
    <source>
        <dbReference type="ARBA" id="ARBA00022741"/>
    </source>
</evidence>
<feature type="compositionally biased region" description="Basic and acidic residues" evidence="13">
    <location>
        <begin position="437"/>
        <end position="446"/>
    </location>
</feature>
<evidence type="ECO:0000313" key="17">
    <source>
        <dbReference type="Proteomes" id="UP000282731"/>
    </source>
</evidence>
<dbReference type="InterPro" id="IPR036890">
    <property type="entry name" value="HATPase_C_sf"/>
</dbReference>
<dbReference type="InterPro" id="IPR005467">
    <property type="entry name" value="His_kinase_dom"/>
</dbReference>
<dbReference type="SUPFAM" id="SSF55874">
    <property type="entry name" value="ATPase domain of HSP90 chaperone/DNA topoisomerase II/histidine kinase"/>
    <property type="match status" value="1"/>
</dbReference>
<keyword evidence="11 14" id="KW-0472">Membrane</keyword>
<evidence type="ECO:0000256" key="14">
    <source>
        <dbReference type="SAM" id="Phobius"/>
    </source>
</evidence>
<dbReference type="Gene3D" id="3.30.565.10">
    <property type="entry name" value="Histidine kinase-like ATPase, C-terminal domain"/>
    <property type="match status" value="1"/>
</dbReference>
<evidence type="ECO:0000256" key="12">
    <source>
        <dbReference type="ARBA" id="ARBA00039401"/>
    </source>
</evidence>
<evidence type="ECO:0000256" key="1">
    <source>
        <dbReference type="ARBA" id="ARBA00000085"/>
    </source>
</evidence>
<dbReference type="PANTHER" id="PTHR45453">
    <property type="entry name" value="PHOSPHATE REGULON SENSOR PROTEIN PHOR"/>
    <property type="match status" value="1"/>
</dbReference>
<keyword evidence="14" id="KW-1133">Transmembrane helix</keyword>
<evidence type="ECO:0000256" key="13">
    <source>
        <dbReference type="SAM" id="MobiDB-lite"/>
    </source>
</evidence>
<dbReference type="InterPro" id="IPR003661">
    <property type="entry name" value="HisK_dim/P_dom"/>
</dbReference>
<dbReference type="AlphaFoldDB" id="A0A3Q9P0S6"/>
<feature type="compositionally biased region" description="Basic and acidic residues" evidence="13">
    <location>
        <begin position="419"/>
        <end position="429"/>
    </location>
</feature>
<protein>
    <recommendedName>
        <fullName evidence="12">Sensor-like histidine kinase SenX3</fullName>
        <ecNumber evidence="3">2.7.13.3</ecNumber>
    </recommendedName>
</protein>
<dbReference type="SMART" id="SM00388">
    <property type="entry name" value="HisKA"/>
    <property type="match status" value="1"/>
</dbReference>
<dbReference type="SUPFAM" id="SSF47384">
    <property type="entry name" value="Homodimeric domain of signal transducing histidine kinase"/>
    <property type="match status" value="1"/>
</dbReference>
<dbReference type="GO" id="GO:0016036">
    <property type="term" value="P:cellular response to phosphate starvation"/>
    <property type="evidence" value="ECO:0007669"/>
    <property type="project" value="TreeGrafter"/>
</dbReference>
<dbReference type="GO" id="GO:0000155">
    <property type="term" value="F:phosphorelay sensor kinase activity"/>
    <property type="evidence" value="ECO:0007669"/>
    <property type="project" value="InterPro"/>
</dbReference>
<keyword evidence="7" id="KW-0547">Nucleotide-binding</keyword>
<evidence type="ECO:0000256" key="8">
    <source>
        <dbReference type="ARBA" id="ARBA00022777"/>
    </source>
</evidence>
<gene>
    <name evidence="16" type="ORF">CXR27_16825</name>
</gene>
<dbReference type="Pfam" id="PF00512">
    <property type="entry name" value="HisKA"/>
    <property type="match status" value="1"/>
</dbReference>
<keyword evidence="8 16" id="KW-0418">Kinase</keyword>
<dbReference type="GO" id="GO:0004721">
    <property type="term" value="F:phosphoprotein phosphatase activity"/>
    <property type="evidence" value="ECO:0007669"/>
    <property type="project" value="TreeGrafter"/>
</dbReference>
<evidence type="ECO:0000256" key="2">
    <source>
        <dbReference type="ARBA" id="ARBA00004236"/>
    </source>
</evidence>
<dbReference type="InterPro" id="IPR003594">
    <property type="entry name" value="HATPase_dom"/>
</dbReference>
<keyword evidence="4" id="KW-1003">Cell membrane</keyword>
<dbReference type="FunFam" id="1.10.287.130:FF:000008">
    <property type="entry name" value="Two-component sensor histidine kinase"/>
    <property type="match status" value="1"/>
</dbReference>
<comment type="subcellular location">
    <subcellularLocation>
        <location evidence="2">Cell membrane</location>
    </subcellularLocation>
</comment>
<name>A0A3Q9P0S6_BREAU</name>